<dbReference type="RefSeq" id="WP_100200572.1">
    <property type="nucleotide sequence ID" value="NZ_PGGW01000011.1"/>
</dbReference>
<dbReference type="Gene3D" id="2.60.120.10">
    <property type="entry name" value="Jelly Rolls"/>
    <property type="match status" value="1"/>
</dbReference>
<gene>
    <name evidence="6" type="ORF">CUT44_03155</name>
</gene>
<dbReference type="InterPro" id="IPR018490">
    <property type="entry name" value="cNMP-bd_dom_sf"/>
</dbReference>
<keyword evidence="3" id="KW-0804">Transcription</keyword>
<evidence type="ECO:0000313" key="6">
    <source>
        <dbReference type="EMBL" id="PJE99530.1"/>
    </source>
</evidence>
<dbReference type="Proteomes" id="UP000230407">
    <property type="component" value="Unassembled WGS sequence"/>
</dbReference>
<dbReference type="SUPFAM" id="SSF46785">
    <property type="entry name" value="Winged helix' DNA-binding domain"/>
    <property type="match status" value="1"/>
</dbReference>
<dbReference type="CDD" id="cd00038">
    <property type="entry name" value="CAP_ED"/>
    <property type="match status" value="1"/>
</dbReference>
<reference evidence="6 7" key="1">
    <citation type="submission" date="2017-11" db="EMBL/GenBank/DDBJ databases">
        <title>Streptomyces carmine sp. nov., a novel actinomycete isolated from Sophora alopecuroides in Xinjiang, China.</title>
        <authorList>
            <person name="Wang Y."/>
            <person name="Luo X."/>
            <person name="Wan C."/>
            <person name="Zhang L."/>
        </authorList>
    </citation>
    <scope>NUCLEOTIDE SEQUENCE [LARGE SCALE GENOMIC DNA]</scope>
    <source>
        <strain evidence="6 7">TRM SA0054</strain>
    </source>
</reference>
<evidence type="ECO:0000256" key="2">
    <source>
        <dbReference type="ARBA" id="ARBA00023125"/>
    </source>
</evidence>
<dbReference type="Gene3D" id="1.10.10.10">
    <property type="entry name" value="Winged helix-like DNA-binding domain superfamily/Winged helix DNA-binding domain"/>
    <property type="match status" value="1"/>
</dbReference>
<dbReference type="InterPro" id="IPR000595">
    <property type="entry name" value="cNMP-bd_dom"/>
</dbReference>
<dbReference type="GO" id="GO:0003677">
    <property type="term" value="F:DNA binding"/>
    <property type="evidence" value="ECO:0007669"/>
    <property type="project" value="UniProtKB-KW"/>
</dbReference>
<keyword evidence="2" id="KW-0238">DNA-binding</keyword>
<dbReference type="InterPro" id="IPR012318">
    <property type="entry name" value="HTH_CRP"/>
</dbReference>
<protein>
    <submittedName>
        <fullName evidence="6">Crp/Fnr family transcriptional regulator</fullName>
    </submittedName>
</protein>
<evidence type="ECO:0000259" key="5">
    <source>
        <dbReference type="PROSITE" id="PS51063"/>
    </source>
</evidence>
<comment type="caution">
    <text evidence="6">The sequence shown here is derived from an EMBL/GenBank/DDBJ whole genome shotgun (WGS) entry which is preliminary data.</text>
</comment>
<dbReference type="InterPro" id="IPR036390">
    <property type="entry name" value="WH_DNA-bd_sf"/>
</dbReference>
<dbReference type="InterPro" id="IPR036388">
    <property type="entry name" value="WH-like_DNA-bd_sf"/>
</dbReference>
<keyword evidence="7" id="KW-1185">Reference proteome</keyword>
<dbReference type="PROSITE" id="PS50042">
    <property type="entry name" value="CNMP_BINDING_3"/>
    <property type="match status" value="1"/>
</dbReference>
<dbReference type="InterPro" id="IPR014710">
    <property type="entry name" value="RmlC-like_jellyroll"/>
</dbReference>
<evidence type="ECO:0000256" key="1">
    <source>
        <dbReference type="ARBA" id="ARBA00023015"/>
    </source>
</evidence>
<evidence type="ECO:0000259" key="4">
    <source>
        <dbReference type="PROSITE" id="PS50042"/>
    </source>
</evidence>
<dbReference type="Pfam" id="PF13545">
    <property type="entry name" value="HTH_Crp_2"/>
    <property type="match status" value="1"/>
</dbReference>
<feature type="domain" description="HTH crp-type" evidence="5">
    <location>
        <begin position="166"/>
        <end position="239"/>
    </location>
</feature>
<evidence type="ECO:0000313" key="7">
    <source>
        <dbReference type="Proteomes" id="UP000230407"/>
    </source>
</evidence>
<dbReference type="SUPFAM" id="SSF51206">
    <property type="entry name" value="cAMP-binding domain-like"/>
    <property type="match status" value="1"/>
</dbReference>
<proteinExistence type="predicted"/>
<dbReference type="Pfam" id="PF00027">
    <property type="entry name" value="cNMP_binding"/>
    <property type="match status" value="1"/>
</dbReference>
<dbReference type="GO" id="GO:0006355">
    <property type="term" value="P:regulation of DNA-templated transcription"/>
    <property type="evidence" value="ECO:0007669"/>
    <property type="project" value="InterPro"/>
</dbReference>
<evidence type="ECO:0000256" key="3">
    <source>
        <dbReference type="ARBA" id="ARBA00023163"/>
    </source>
</evidence>
<dbReference type="SMART" id="SM00100">
    <property type="entry name" value="cNMP"/>
    <property type="match status" value="1"/>
</dbReference>
<accession>A0A2M8M5P8</accession>
<keyword evidence="1" id="KW-0805">Transcription regulation</keyword>
<dbReference type="PROSITE" id="PS51063">
    <property type="entry name" value="HTH_CRP_2"/>
    <property type="match status" value="1"/>
</dbReference>
<name>A0A2M8M5P8_9ACTN</name>
<feature type="domain" description="Cyclic nucleotide-binding" evidence="4">
    <location>
        <begin position="58"/>
        <end position="134"/>
    </location>
</feature>
<sequence length="280" mass="29810">MVSEAASGTGAGVRRVAGGGWAAGTLLAELERTEAGPSGPARLALERAGTARVCARDELMYLSGAPGTFVVLLLDGFAKITTADAEGLPLLVDVRAPGDVVGETSAFDGGPRSATVTAAQQMLVRRISQEEWLRWVAGHPAAAPAVHRTLAHRHRTAIRRTRLVRGPVVARLARAVLDLVERYGTPGPDGLVVRPALTQAEWSGLVGARERRVHHALRELSEAGVITSGRRRITVRSVPGLREIADRDGEEEGAAVRPARVVRTAHPRPGVPDRVPRKIR</sequence>
<dbReference type="EMBL" id="PGGW01000011">
    <property type="protein sequence ID" value="PJE99530.1"/>
    <property type="molecule type" value="Genomic_DNA"/>
</dbReference>
<dbReference type="AlphaFoldDB" id="A0A2M8M5P8"/>
<organism evidence="6 7">
    <name type="scientific">Streptomyces carminius</name>
    <dbReference type="NCBI Taxonomy" id="2665496"/>
    <lineage>
        <taxon>Bacteria</taxon>
        <taxon>Bacillati</taxon>
        <taxon>Actinomycetota</taxon>
        <taxon>Actinomycetes</taxon>
        <taxon>Kitasatosporales</taxon>
        <taxon>Streptomycetaceae</taxon>
        <taxon>Streptomyces</taxon>
    </lineage>
</organism>